<accession>A0ABT9Z294</accession>
<evidence type="ECO:0000256" key="1">
    <source>
        <dbReference type="SAM" id="SignalP"/>
    </source>
</evidence>
<feature type="signal peptide" evidence="1">
    <location>
        <begin position="1"/>
        <end position="23"/>
    </location>
</feature>
<feature type="chain" id="PRO_5047374841" description="DUF4871 domain-containing protein" evidence="1">
    <location>
        <begin position="24"/>
        <end position="167"/>
    </location>
</feature>
<evidence type="ECO:0008006" key="4">
    <source>
        <dbReference type="Google" id="ProtNLM"/>
    </source>
</evidence>
<sequence>MKTKCLFIICSLLLLLAACQSNEANETKFKKVTIPDDVPEYVQESDFKKIDWDKKATMLVNGIIGNEGKSGVIGADTPSLDDQKWMWHLWGVDDPSKSTMTVVGYHKETETVHQILTDGWTTSLGAKQNGADAHIPTSVKIPKPGEWAILLYVDNKLFDLLVYDINE</sequence>
<gene>
    <name evidence="2" type="ORF">J2S02_002470</name>
</gene>
<reference evidence="2 3" key="1">
    <citation type="submission" date="2023-07" db="EMBL/GenBank/DDBJ databases">
        <title>Genomic Encyclopedia of Type Strains, Phase IV (KMG-IV): sequencing the most valuable type-strain genomes for metagenomic binning, comparative biology and taxonomic classification.</title>
        <authorList>
            <person name="Goeker M."/>
        </authorList>
    </citation>
    <scope>NUCLEOTIDE SEQUENCE [LARGE SCALE GENOMIC DNA]</scope>
    <source>
        <strain evidence="2 3">DSM 17723</strain>
    </source>
</reference>
<protein>
    <recommendedName>
        <fullName evidence="4">DUF4871 domain-containing protein</fullName>
    </recommendedName>
</protein>
<keyword evidence="3" id="KW-1185">Reference proteome</keyword>
<organism evidence="2 3">
    <name type="scientific">Metabacillus niabensis</name>
    <dbReference type="NCBI Taxonomy" id="324854"/>
    <lineage>
        <taxon>Bacteria</taxon>
        <taxon>Bacillati</taxon>
        <taxon>Bacillota</taxon>
        <taxon>Bacilli</taxon>
        <taxon>Bacillales</taxon>
        <taxon>Bacillaceae</taxon>
        <taxon>Metabacillus</taxon>
    </lineage>
</organism>
<name>A0ABT9Z294_9BACI</name>
<evidence type="ECO:0000313" key="2">
    <source>
        <dbReference type="EMBL" id="MDQ0226125.1"/>
    </source>
</evidence>
<keyword evidence="1" id="KW-0732">Signal</keyword>
<proteinExistence type="predicted"/>
<dbReference type="Gene3D" id="2.60.40.3830">
    <property type="match status" value="1"/>
</dbReference>
<evidence type="ECO:0000313" key="3">
    <source>
        <dbReference type="Proteomes" id="UP001232245"/>
    </source>
</evidence>
<dbReference type="RefSeq" id="WP_174880078.1">
    <property type="nucleotide sequence ID" value="NZ_CADEPK010000098.1"/>
</dbReference>
<comment type="caution">
    <text evidence="2">The sequence shown here is derived from an EMBL/GenBank/DDBJ whole genome shotgun (WGS) entry which is preliminary data.</text>
</comment>
<dbReference type="PROSITE" id="PS51257">
    <property type="entry name" value="PROKAR_LIPOPROTEIN"/>
    <property type="match status" value="1"/>
</dbReference>
<dbReference type="EMBL" id="JAUSTZ010000004">
    <property type="protein sequence ID" value="MDQ0226125.1"/>
    <property type="molecule type" value="Genomic_DNA"/>
</dbReference>
<dbReference type="Proteomes" id="UP001232245">
    <property type="component" value="Unassembled WGS sequence"/>
</dbReference>